<dbReference type="PANTHER" id="PTHR37424">
    <property type="entry name" value="BACTERIOFERRITIN-ASSOCIATED FERREDOXIN"/>
    <property type="match status" value="1"/>
</dbReference>
<organism evidence="11 12">
    <name type="scientific">Marinomonas vulgaris</name>
    <dbReference type="NCBI Taxonomy" id="2823372"/>
    <lineage>
        <taxon>Bacteria</taxon>
        <taxon>Pseudomonadati</taxon>
        <taxon>Pseudomonadota</taxon>
        <taxon>Gammaproteobacteria</taxon>
        <taxon>Oceanospirillales</taxon>
        <taxon>Oceanospirillaceae</taxon>
        <taxon>Marinomonas</taxon>
    </lineage>
</organism>
<evidence type="ECO:0000256" key="7">
    <source>
        <dbReference type="ARBA" id="ARBA00034078"/>
    </source>
</evidence>
<evidence type="ECO:0000259" key="10">
    <source>
        <dbReference type="Pfam" id="PF04324"/>
    </source>
</evidence>
<evidence type="ECO:0000313" key="12">
    <source>
        <dbReference type="Proteomes" id="UP000679722"/>
    </source>
</evidence>
<dbReference type="Pfam" id="PF04324">
    <property type="entry name" value="Fer2_BFD"/>
    <property type="match status" value="1"/>
</dbReference>
<evidence type="ECO:0000256" key="1">
    <source>
        <dbReference type="ARBA" id="ARBA00022448"/>
    </source>
</evidence>
<dbReference type="PANTHER" id="PTHR37424:SF1">
    <property type="entry name" value="BACTERIOFERRITIN-ASSOCIATED FERREDOXIN"/>
    <property type="match status" value="1"/>
</dbReference>
<comment type="similarity">
    <text evidence="9">Belongs to the Bfd family.</text>
</comment>
<dbReference type="EMBL" id="JAGSSV010000002">
    <property type="protein sequence ID" value="MBR7887844.1"/>
    <property type="molecule type" value="Genomic_DNA"/>
</dbReference>
<dbReference type="Proteomes" id="UP000679722">
    <property type="component" value="Unassembled WGS sequence"/>
</dbReference>
<dbReference type="InterPro" id="IPR052371">
    <property type="entry name" value="BFD-associated_ferredoxin"/>
</dbReference>
<accession>A0ABS5HA48</accession>
<evidence type="ECO:0000256" key="8">
    <source>
        <dbReference type="ARBA" id="ARBA00039386"/>
    </source>
</evidence>
<dbReference type="Gene3D" id="1.10.10.1100">
    <property type="entry name" value="BFD-like [2Fe-2S]-binding domain"/>
    <property type="match status" value="1"/>
</dbReference>
<evidence type="ECO:0000256" key="4">
    <source>
        <dbReference type="ARBA" id="ARBA00022982"/>
    </source>
</evidence>
<dbReference type="InterPro" id="IPR007419">
    <property type="entry name" value="BFD-like_2Fe2S-bd_dom"/>
</dbReference>
<comment type="cofactor">
    <cofactor evidence="7">
        <name>[2Fe-2S] cluster</name>
        <dbReference type="ChEBI" id="CHEBI:190135"/>
    </cofactor>
</comment>
<keyword evidence="6" id="KW-0411">Iron-sulfur</keyword>
<keyword evidence="2" id="KW-0001">2Fe-2S</keyword>
<dbReference type="InterPro" id="IPR041854">
    <property type="entry name" value="BFD-like_2Fe2S-bd_dom_sf"/>
</dbReference>
<evidence type="ECO:0000256" key="5">
    <source>
        <dbReference type="ARBA" id="ARBA00023004"/>
    </source>
</evidence>
<dbReference type="RefSeq" id="WP_211535198.1">
    <property type="nucleotide sequence ID" value="NZ_JAGSSV010000002.1"/>
</dbReference>
<keyword evidence="1" id="KW-0813">Transport</keyword>
<proteinExistence type="inferred from homology"/>
<evidence type="ECO:0000256" key="2">
    <source>
        <dbReference type="ARBA" id="ARBA00022714"/>
    </source>
</evidence>
<keyword evidence="12" id="KW-1185">Reference proteome</keyword>
<feature type="domain" description="BFD-like [2Fe-2S]-binding" evidence="10">
    <location>
        <begin position="2"/>
        <end position="50"/>
    </location>
</feature>
<gene>
    <name evidence="11" type="ORF">J9B83_02735</name>
</gene>
<evidence type="ECO:0000256" key="6">
    <source>
        <dbReference type="ARBA" id="ARBA00023014"/>
    </source>
</evidence>
<comment type="caution">
    <text evidence="11">The sequence shown here is derived from an EMBL/GenBank/DDBJ whole genome shotgun (WGS) entry which is preliminary data.</text>
</comment>
<reference evidence="12" key="1">
    <citation type="submission" date="2023-07" db="EMBL/GenBank/DDBJ databases">
        <title>Marinomonas vulgaris A79, complete genome.</title>
        <authorList>
            <person name="Ying J.-J."/>
        </authorList>
    </citation>
    <scope>NUCLEOTIDE SEQUENCE [LARGE SCALE GENOMIC DNA]</scope>
    <source>
        <strain evidence="12">A79</strain>
    </source>
</reference>
<evidence type="ECO:0000313" key="11">
    <source>
        <dbReference type="EMBL" id="MBR7887844.1"/>
    </source>
</evidence>
<sequence>MYICICNQVSDKDIKASIQEGATTMRELYKKHSLGNQCGKCCQCAKKLLNSELISIATTQVQVA</sequence>
<keyword evidence="3" id="KW-0479">Metal-binding</keyword>
<keyword evidence="5" id="KW-0408">Iron</keyword>
<evidence type="ECO:0000256" key="9">
    <source>
        <dbReference type="ARBA" id="ARBA00046332"/>
    </source>
</evidence>
<protein>
    <recommendedName>
        <fullName evidence="8">Bacterioferritin-associated ferredoxin</fullName>
    </recommendedName>
</protein>
<keyword evidence="4" id="KW-0249">Electron transport</keyword>
<name>A0ABS5HA48_9GAMM</name>
<evidence type="ECO:0000256" key="3">
    <source>
        <dbReference type="ARBA" id="ARBA00022723"/>
    </source>
</evidence>